<reference evidence="2 3" key="1">
    <citation type="submission" date="2016-01" db="EMBL/GenBank/DDBJ databases">
        <title>Draft genome of the antarctic isolate Shewanella frigidimarina Ag06-30.</title>
        <authorList>
            <person name="Parmeciano Di Noto G."/>
            <person name="Vazquez S."/>
            <person name="Mac Cormack W."/>
            <person name="Iriarte A."/>
            <person name="Quiroga C."/>
        </authorList>
    </citation>
    <scope>NUCLEOTIDE SEQUENCE [LARGE SCALE GENOMIC DNA]</scope>
    <source>
        <strain evidence="2 3">Ag06-30</strain>
    </source>
</reference>
<evidence type="ECO:0000256" key="1">
    <source>
        <dbReference type="SAM" id="SignalP"/>
    </source>
</evidence>
<name>A0A119D0Z9_SHEFR</name>
<gene>
    <name evidence="2" type="ORF">AWJ07_04000</name>
</gene>
<dbReference type="Pfam" id="PF11949">
    <property type="entry name" value="DUF3466"/>
    <property type="match status" value="1"/>
</dbReference>
<proteinExistence type="predicted"/>
<dbReference type="InterPro" id="IPR022562">
    <property type="entry name" value="DUF3466"/>
</dbReference>
<feature type="chain" id="PRO_5007161939" description="DUF3466 family protein" evidence="1">
    <location>
        <begin position="26"/>
        <end position="629"/>
    </location>
</feature>
<comment type="caution">
    <text evidence="2">The sequence shown here is derived from an EMBL/GenBank/DDBJ whole genome shotgun (WGS) entry which is preliminary data.</text>
</comment>
<evidence type="ECO:0000313" key="3">
    <source>
        <dbReference type="Proteomes" id="UP000055702"/>
    </source>
</evidence>
<dbReference type="AlphaFoldDB" id="A0A119D0Z9"/>
<organism evidence="2">
    <name type="scientific">Shewanella frigidimarina</name>
    <dbReference type="NCBI Taxonomy" id="56812"/>
    <lineage>
        <taxon>Bacteria</taxon>
        <taxon>Pseudomonadati</taxon>
        <taxon>Pseudomonadota</taxon>
        <taxon>Gammaproteobacteria</taxon>
        <taxon>Alteromonadales</taxon>
        <taxon>Shewanellaceae</taxon>
        <taxon>Shewanella</taxon>
    </lineage>
</organism>
<feature type="signal peptide" evidence="1">
    <location>
        <begin position="1"/>
        <end position="25"/>
    </location>
</feature>
<evidence type="ECO:0008006" key="4">
    <source>
        <dbReference type="Google" id="ProtNLM"/>
    </source>
</evidence>
<accession>A0A119D0Z9</accession>
<protein>
    <recommendedName>
        <fullName evidence="4">DUF3466 family protein</fullName>
    </recommendedName>
</protein>
<dbReference type="RefSeq" id="WP_059744480.1">
    <property type="nucleotide sequence ID" value="NZ_JBOZOX010000017.1"/>
</dbReference>
<evidence type="ECO:0000313" key="2">
    <source>
        <dbReference type="EMBL" id="KVX03712.1"/>
    </source>
</evidence>
<dbReference type="Proteomes" id="UP000055702">
    <property type="component" value="Unassembled WGS sequence"/>
</dbReference>
<keyword evidence="1" id="KW-0732">Signal</keyword>
<sequence length="629" mass="68845">MKLKFDKALSLVAIGVLSVIGTVQAAPVYEIVNIEDFDLKGTIDGTRNGYAMAVNSEDEVVGISKGKKKLSTEDIEGGIIDVEDGISDAEEITYSVLTPIEANNFTVTTSANAPEGAWRPTFYSLAGTTNPTDVDSDGELVVNSIDTFFYGLNSNGTKVGSYTGEQKTLAYEGTSTTQELWYYRDFELRGIAVKEGVEFSLLPPYTTYVREQDADTSAATVELGGSSVAADVNDNNLVVGYGSTALASSSVDRVDTCITTAEDTDTDNPTPLAICVQNSQYPDSNSRRYIIYQTRALVWDLNNIDDAGVPERTELPLGLTPATDSTLIYTAQALGVNSNDDVAGRSHVYRNGDTDKLYFDAAYWKKDASGEYQYNWVAMDDEVTSSIAYDINDNGILVGSYRKYIGGYLRDKFFTLDTNNPEQGIVIPNDFQTSLSDLSSKPKDINNKGQVVGYIESTYDKEKPRPKVGFLFENSTSEFFNLNALLTCGSKGYEQNTDGEWARHQVSIQDGTGEILTYNTDIQVVEANNINEDGTIVGTAFIRKPQYQTDATTGNVLVGENNLPLFELDGNGDPVTSYLPRMVILKPTSGEACSTSDTVENVAYERKGAASFAWLFTLPLLWLRRRVKK</sequence>
<dbReference type="EMBL" id="LRDC01000001">
    <property type="protein sequence ID" value="KVX03712.1"/>
    <property type="molecule type" value="Genomic_DNA"/>
</dbReference>